<organism evidence="6 7">
    <name type="scientific">Kipferlia bialata</name>
    <dbReference type="NCBI Taxonomy" id="797122"/>
    <lineage>
        <taxon>Eukaryota</taxon>
        <taxon>Metamonada</taxon>
        <taxon>Carpediemonas-like organisms</taxon>
        <taxon>Kipferlia</taxon>
    </lineage>
</organism>
<keyword evidence="7" id="KW-1185">Reference proteome</keyword>
<dbReference type="AlphaFoldDB" id="A0A9K3CZS6"/>
<sequence>FGWGPVMLLVGGGVAYVVGVVFFTLERPVLVPGKLAGHELFHILILVGAFMHYLILWKYILPYDGPKITE</sequence>
<evidence type="ECO:0000313" key="7">
    <source>
        <dbReference type="Proteomes" id="UP000265618"/>
    </source>
</evidence>
<protein>
    <submittedName>
        <fullName evidence="6">AdipoR/Haemolysin-III-related protein</fullName>
    </submittedName>
</protein>
<evidence type="ECO:0000256" key="3">
    <source>
        <dbReference type="ARBA" id="ARBA00022989"/>
    </source>
</evidence>
<comment type="subcellular location">
    <subcellularLocation>
        <location evidence="1">Membrane</location>
        <topology evidence="1">Multi-pass membrane protein</topology>
    </subcellularLocation>
</comment>
<proteinExistence type="predicted"/>
<dbReference type="OrthoDB" id="186812at2759"/>
<dbReference type="InterPro" id="IPR004254">
    <property type="entry name" value="AdipoR/HlyIII-related"/>
</dbReference>
<feature type="transmembrane region" description="Helical" evidence="5">
    <location>
        <begin position="40"/>
        <end position="60"/>
    </location>
</feature>
<dbReference type="Pfam" id="PF03006">
    <property type="entry name" value="HlyIII"/>
    <property type="match status" value="1"/>
</dbReference>
<evidence type="ECO:0000256" key="5">
    <source>
        <dbReference type="SAM" id="Phobius"/>
    </source>
</evidence>
<keyword evidence="2 5" id="KW-0812">Transmembrane</keyword>
<evidence type="ECO:0000313" key="6">
    <source>
        <dbReference type="EMBL" id="GIQ85580.1"/>
    </source>
</evidence>
<feature type="transmembrane region" description="Helical" evidence="5">
    <location>
        <begin position="6"/>
        <end position="25"/>
    </location>
</feature>
<dbReference type="GO" id="GO:0016020">
    <property type="term" value="C:membrane"/>
    <property type="evidence" value="ECO:0007669"/>
    <property type="project" value="UniProtKB-SubCell"/>
</dbReference>
<evidence type="ECO:0000256" key="1">
    <source>
        <dbReference type="ARBA" id="ARBA00004141"/>
    </source>
</evidence>
<name>A0A9K3CZS6_9EUKA</name>
<gene>
    <name evidence="6" type="ORF">KIPB_007269</name>
</gene>
<dbReference type="Proteomes" id="UP000265618">
    <property type="component" value="Unassembled WGS sequence"/>
</dbReference>
<evidence type="ECO:0000256" key="2">
    <source>
        <dbReference type="ARBA" id="ARBA00022692"/>
    </source>
</evidence>
<comment type="caution">
    <text evidence="6">The sequence shown here is derived from an EMBL/GenBank/DDBJ whole genome shotgun (WGS) entry which is preliminary data.</text>
</comment>
<reference evidence="6 7" key="1">
    <citation type="journal article" date="2018" name="PLoS ONE">
        <title>The draft genome of Kipferlia bialata reveals reductive genome evolution in fornicate parasites.</title>
        <authorList>
            <person name="Tanifuji G."/>
            <person name="Takabayashi S."/>
            <person name="Kume K."/>
            <person name="Takagi M."/>
            <person name="Nakayama T."/>
            <person name="Kamikawa R."/>
            <person name="Inagaki Y."/>
            <person name="Hashimoto T."/>
        </authorList>
    </citation>
    <scope>NUCLEOTIDE SEQUENCE [LARGE SCALE GENOMIC DNA]</scope>
    <source>
        <strain evidence="6">NY0173</strain>
    </source>
</reference>
<evidence type="ECO:0000256" key="4">
    <source>
        <dbReference type="ARBA" id="ARBA00023136"/>
    </source>
</evidence>
<dbReference type="EMBL" id="BDIP01002015">
    <property type="protein sequence ID" value="GIQ85580.1"/>
    <property type="molecule type" value="Genomic_DNA"/>
</dbReference>
<keyword evidence="4 5" id="KW-0472">Membrane</keyword>
<accession>A0A9K3CZS6</accession>
<keyword evidence="3 5" id="KW-1133">Transmembrane helix</keyword>
<feature type="non-terminal residue" evidence="6">
    <location>
        <position position="1"/>
    </location>
</feature>